<evidence type="ECO:0000313" key="2">
    <source>
        <dbReference type="EMBL" id="USQ80759.1"/>
    </source>
</evidence>
<feature type="compositionally biased region" description="Low complexity" evidence="1">
    <location>
        <begin position="46"/>
        <end position="63"/>
    </location>
</feature>
<organism evidence="2 3">
    <name type="scientific">Ornithinimicrobium faecis</name>
    <dbReference type="NCBI Taxonomy" id="2934158"/>
    <lineage>
        <taxon>Bacteria</taxon>
        <taxon>Bacillati</taxon>
        <taxon>Actinomycetota</taxon>
        <taxon>Actinomycetes</taxon>
        <taxon>Micrococcales</taxon>
        <taxon>Ornithinimicrobiaceae</taxon>
        <taxon>Ornithinimicrobium</taxon>
    </lineage>
</organism>
<dbReference type="Pfam" id="PF13624">
    <property type="entry name" value="SurA_N_3"/>
    <property type="match status" value="1"/>
</dbReference>
<dbReference type="Proteomes" id="UP001056455">
    <property type="component" value="Chromosome"/>
</dbReference>
<gene>
    <name evidence="2" type="ORF">NF556_03620</name>
</gene>
<sequence length="289" mass="29606">MTSLGLVVCLLGAASCSTDSDTSSDNAETSEGASAAPGSDEAGESAGPDGADATGGPDAAAGTEGPGGEAAGPDLSDVPDVVAEVNDTEISKDQFSEAYTPTFEQASMQAQAMGQPVDEAALRDQTIEGLISSELLKQASEENGFEASAEDIDAELEELAKGNGLGSADEFLAALEQQGMSADEVNAEVEQMIKVDQLIEQEADVKEPSEDEIRARYDELAAQQGGGGAESGGESGSGAPELPAYEEVKDQVADQLASERENEAVQTLVDTLREEGDVTVHLESSATPE</sequence>
<feature type="compositionally biased region" description="Low complexity" evidence="1">
    <location>
        <begin position="16"/>
        <end position="30"/>
    </location>
</feature>
<dbReference type="RefSeq" id="WP_252594147.1">
    <property type="nucleotide sequence ID" value="NZ_CP099489.1"/>
</dbReference>
<feature type="region of interest" description="Disordered" evidence="1">
    <location>
        <begin position="219"/>
        <end position="264"/>
    </location>
</feature>
<dbReference type="Gene3D" id="1.10.4030.10">
    <property type="entry name" value="Porin chaperone SurA, peptide-binding domain"/>
    <property type="match status" value="1"/>
</dbReference>
<dbReference type="InterPro" id="IPR050245">
    <property type="entry name" value="PrsA_foldase"/>
</dbReference>
<name>A0ABY4YVK5_9MICO</name>
<dbReference type="PANTHER" id="PTHR47245:SF2">
    <property type="entry name" value="PEPTIDYL-PROLYL CIS-TRANS ISOMERASE HP_0175-RELATED"/>
    <property type="match status" value="1"/>
</dbReference>
<dbReference type="InterPro" id="IPR027304">
    <property type="entry name" value="Trigger_fact/SurA_dom_sf"/>
</dbReference>
<accession>A0ABY4YVK5</accession>
<proteinExistence type="predicted"/>
<evidence type="ECO:0000256" key="1">
    <source>
        <dbReference type="SAM" id="MobiDB-lite"/>
    </source>
</evidence>
<reference evidence="2" key="1">
    <citation type="submission" date="2022-06" db="EMBL/GenBank/DDBJ databases">
        <title>Ornithinimicrobium HY1793.</title>
        <authorList>
            <person name="Huang Y."/>
        </authorList>
    </citation>
    <scope>NUCLEOTIDE SEQUENCE</scope>
    <source>
        <strain evidence="2">HY1793</strain>
    </source>
</reference>
<dbReference type="EMBL" id="CP099489">
    <property type="protein sequence ID" value="USQ80759.1"/>
    <property type="molecule type" value="Genomic_DNA"/>
</dbReference>
<feature type="compositionally biased region" description="Basic and acidic residues" evidence="1">
    <location>
        <begin position="246"/>
        <end position="263"/>
    </location>
</feature>
<dbReference type="SUPFAM" id="SSF109998">
    <property type="entry name" value="Triger factor/SurA peptide-binding domain-like"/>
    <property type="match status" value="1"/>
</dbReference>
<evidence type="ECO:0000313" key="3">
    <source>
        <dbReference type="Proteomes" id="UP001056455"/>
    </source>
</evidence>
<protein>
    <submittedName>
        <fullName evidence="2">SurA N-terminal domain-containing protein</fullName>
    </submittedName>
</protein>
<dbReference type="PANTHER" id="PTHR47245">
    <property type="entry name" value="PEPTIDYLPROLYL ISOMERASE"/>
    <property type="match status" value="1"/>
</dbReference>
<keyword evidence="3" id="KW-1185">Reference proteome</keyword>
<feature type="compositionally biased region" description="Gly residues" evidence="1">
    <location>
        <begin position="224"/>
        <end position="236"/>
    </location>
</feature>
<feature type="region of interest" description="Disordered" evidence="1">
    <location>
        <begin position="16"/>
        <end position="97"/>
    </location>
</feature>